<reference evidence="2" key="1">
    <citation type="submission" date="2020-05" db="EMBL/GenBank/DDBJ databases">
        <authorList>
            <person name="Chiriac C."/>
            <person name="Salcher M."/>
            <person name="Ghai R."/>
            <person name="Kavagutti S V."/>
        </authorList>
    </citation>
    <scope>NUCLEOTIDE SEQUENCE</scope>
</reference>
<dbReference type="AlphaFoldDB" id="A0A6J7UMJ3"/>
<feature type="region of interest" description="Disordered" evidence="1">
    <location>
        <begin position="1"/>
        <end position="34"/>
    </location>
</feature>
<organism evidence="2">
    <name type="scientific">freshwater metagenome</name>
    <dbReference type="NCBI Taxonomy" id="449393"/>
    <lineage>
        <taxon>unclassified sequences</taxon>
        <taxon>metagenomes</taxon>
        <taxon>ecological metagenomes</taxon>
    </lineage>
</organism>
<name>A0A6J7UMJ3_9ZZZZ</name>
<evidence type="ECO:0000256" key="1">
    <source>
        <dbReference type="SAM" id="MobiDB-lite"/>
    </source>
</evidence>
<evidence type="ECO:0000313" key="2">
    <source>
        <dbReference type="EMBL" id="CAB5065608.1"/>
    </source>
</evidence>
<feature type="compositionally biased region" description="Low complexity" evidence="1">
    <location>
        <begin position="1"/>
        <end position="26"/>
    </location>
</feature>
<proteinExistence type="predicted"/>
<sequence>MSTDSALPSGASAEPSAEAANAEGPAQTTASPMPINAKTFSLGFNLLQFMYSIPSSLPQTLGGSGSGWVPEPGSR</sequence>
<accession>A0A6J7UMJ3</accession>
<gene>
    <name evidence="2" type="ORF">UFOPK4354_00777</name>
</gene>
<dbReference type="EMBL" id="CAFBQW010000070">
    <property type="protein sequence ID" value="CAB5065608.1"/>
    <property type="molecule type" value="Genomic_DNA"/>
</dbReference>
<protein>
    <submittedName>
        <fullName evidence="2">Unannotated protein</fullName>
    </submittedName>
</protein>